<comment type="similarity">
    <text evidence="1">Belongs to the bacterial solute-binding protein 3 family.</text>
</comment>
<evidence type="ECO:0000256" key="4">
    <source>
        <dbReference type="SAM" id="SignalP"/>
    </source>
</evidence>
<evidence type="ECO:0000313" key="6">
    <source>
        <dbReference type="EMBL" id="TCS67480.1"/>
    </source>
</evidence>
<reference evidence="6 7" key="1">
    <citation type="submission" date="2019-03" db="EMBL/GenBank/DDBJ databases">
        <title>Genomic Encyclopedia of Type Strains, Phase IV (KMG-IV): sequencing the most valuable type-strain genomes for metagenomic binning, comparative biology and taxonomic classification.</title>
        <authorList>
            <person name="Goeker M."/>
        </authorList>
    </citation>
    <scope>NUCLEOTIDE SEQUENCE [LARGE SCALE GENOMIC DNA]</scope>
    <source>
        <strain evidence="6 7">DSM 104836</strain>
    </source>
</reference>
<evidence type="ECO:0000256" key="2">
    <source>
        <dbReference type="ARBA" id="ARBA00022448"/>
    </source>
</evidence>
<feature type="signal peptide" evidence="4">
    <location>
        <begin position="1"/>
        <end position="21"/>
    </location>
</feature>
<dbReference type="InterPro" id="IPR051455">
    <property type="entry name" value="Bact_solute-bind_prot3"/>
</dbReference>
<dbReference type="Proteomes" id="UP000295696">
    <property type="component" value="Unassembled WGS sequence"/>
</dbReference>
<comment type="caution">
    <text evidence="6">The sequence shown here is derived from an EMBL/GenBank/DDBJ whole genome shotgun (WGS) entry which is preliminary data.</text>
</comment>
<keyword evidence="3 4" id="KW-0732">Signal</keyword>
<proteinExistence type="inferred from homology"/>
<dbReference type="Gene3D" id="3.40.190.10">
    <property type="entry name" value="Periplasmic binding protein-like II"/>
    <property type="match status" value="2"/>
</dbReference>
<evidence type="ECO:0000259" key="5">
    <source>
        <dbReference type="SMART" id="SM00062"/>
    </source>
</evidence>
<dbReference type="PANTHER" id="PTHR30085">
    <property type="entry name" value="AMINO ACID ABC TRANSPORTER PERMEASE"/>
    <property type="match status" value="1"/>
</dbReference>
<evidence type="ECO:0000256" key="3">
    <source>
        <dbReference type="ARBA" id="ARBA00022729"/>
    </source>
</evidence>
<organism evidence="6 7">
    <name type="scientific">Primorskyibacter sedentarius</name>
    <dbReference type="NCBI Taxonomy" id="745311"/>
    <lineage>
        <taxon>Bacteria</taxon>
        <taxon>Pseudomonadati</taxon>
        <taxon>Pseudomonadota</taxon>
        <taxon>Alphaproteobacteria</taxon>
        <taxon>Rhodobacterales</taxon>
        <taxon>Roseobacteraceae</taxon>
        <taxon>Primorskyibacter</taxon>
    </lineage>
</organism>
<sequence>MTPKFYTLVAAAALVAGGASAGTLDDVKAAGKLKCGVSQGLPGFSTPDDSGKWTGLDVDYCRAVAATVLDDPEAVEFVSLSAKDRFTALSSGEIDILSRNTTWTITRDTDLGITFTGVSYYDGQGMMVPASLGVTTALELDGATICTNTGTTTELNITDYFTQHGMSFELVALENSDEVIAAYGAGRCDVFTTDRSGVAAERLKLADPDAHVVLPETISKEPLGPSVRADDKQWERVSKWVLNALIEAEEYGITSANVDEMMTSENPSVQRILGAGDNDYGAPMGLTKDWAARAIKAVGNYGEIYDRNVGPDTPLKLDRGVNNLWNNGGFMYAPPIR</sequence>
<keyword evidence="2" id="KW-0813">Transport</keyword>
<dbReference type="SUPFAM" id="SSF53850">
    <property type="entry name" value="Periplasmic binding protein-like II"/>
    <property type="match status" value="1"/>
</dbReference>
<name>A0A4V2UPY9_9RHOB</name>
<keyword evidence="7" id="KW-1185">Reference proteome</keyword>
<evidence type="ECO:0000256" key="1">
    <source>
        <dbReference type="ARBA" id="ARBA00010333"/>
    </source>
</evidence>
<dbReference type="CDD" id="cd13692">
    <property type="entry name" value="PBP2_BztA"/>
    <property type="match status" value="1"/>
</dbReference>
<dbReference type="SMART" id="SM00062">
    <property type="entry name" value="PBPb"/>
    <property type="match status" value="1"/>
</dbReference>
<dbReference type="GO" id="GO:0006865">
    <property type="term" value="P:amino acid transport"/>
    <property type="evidence" value="ECO:0007669"/>
    <property type="project" value="TreeGrafter"/>
</dbReference>
<feature type="domain" description="Solute-binding protein family 3/N-terminal" evidence="5">
    <location>
        <begin position="32"/>
        <end position="261"/>
    </location>
</feature>
<dbReference type="Pfam" id="PF00497">
    <property type="entry name" value="SBP_bac_3"/>
    <property type="match status" value="1"/>
</dbReference>
<accession>A0A4V2UPY9</accession>
<dbReference type="InterPro" id="IPR001638">
    <property type="entry name" value="Solute-binding_3/MltF_N"/>
</dbReference>
<dbReference type="OrthoDB" id="9777941at2"/>
<dbReference type="RefSeq" id="WP_132241598.1">
    <property type="nucleotide sequence ID" value="NZ_CBDUOC010000056.1"/>
</dbReference>
<dbReference type="PANTHER" id="PTHR30085:SF7">
    <property type="entry name" value="AMINO-ACID ABC TRANSPORTER-BINDING PROTEIN YHDW-RELATED"/>
    <property type="match status" value="1"/>
</dbReference>
<evidence type="ECO:0000313" key="7">
    <source>
        <dbReference type="Proteomes" id="UP000295696"/>
    </source>
</evidence>
<dbReference type="EMBL" id="SLZU01000001">
    <property type="protein sequence ID" value="TCS67480.1"/>
    <property type="molecule type" value="Genomic_DNA"/>
</dbReference>
<protein>
    <submittedName>
        <fullName evidence="6">General L-amino acid transport system substrate-binding protein</fullName>
    </submittedName>
</protein>
<feature type="chain" id="PRO_5020415030" evidence="4">
    <location>
        <begin position="22"/>
        <end position="337"/>
    </location>
</feature>
<gene>
    <name evidence="6" type="ORF">EDD52_101581</name>
</gene>
<dbReference type="AlphaFoldDB" id="A0A4V2UPY9"/>